<feature type="transmembrane region" description="Helical" evidence="1">
    <location>
        <begin position="44"/>
        <end position="66"/>
    </location>
</feature>
<dbReference type="EMBL" id="CAEZYV010000071">
    <property type="protein sequence ID" value="CAB4737226.1"/>
    <property type="molecule type" value="Genomic_DNA"/>
</dbReference>
<proteinExistence type="predicted"/>
<name>A0A6J6SQA8_9ZZZZ</name>
<gene>
    <name evidence="2" type="ORF">UFOPK2788_00574</name>
</gene>
<evidence type="ECO:0000256" key="1">
    <source>
        <dbReference type="SAM" id="Phobius"/>
    </source>
</evidence>
<reference evidence="2" key="1">
    <citation type="submission" date="2020-05" db="EMBL/GenBank/DDBJ databases">
        <authorList>
            <person name="Chiriac C."/>
            <person name="Salcher M."/>
            <person name="Ghai R."/>
            <person name="Kavagutti S V."/>
        </authorList>
    </citation>
    <scope>NUCLEOTIDE SEQUENCE</scope>
</reference>
<protein>
    <submittedName>
        <fullName evidence="2">Unannotated protein</fullName>
    </submittedName>
</protein>
<feature type="transmembrane region" description="Helical" evidence="1">
    <location>
        <begin position="20"/>
        <end position="38"/>
    </location>
</feature>
<organism evidence="2">
    <name type="scientific">freshwater metagenome</name>
    <dbReference type="NCBI Taxonomy" id="449393"/>
    <lineage>
        <taxon>unclassified sequences</taxon>
        <taxon>metagenomes</taxon>
        <taxon>ecological metagenomes</taxon>
    </lineage>
</organism>
<accession>A0A6J6SQA8</accession>
<evidence type="ECO:0000313" key="2">
    <source>
        <dbReference type="EMBL" id="CAB4737226.1"/>
    </source>
</evidence>
<feature type="transmembrane region" description="Helical" evidence="1">
    <location>
        <begin position="325"/>
        <end position="345"/>
    </location>
</feature>
<keyword evidence="1" id="KW-1133">Transmembrane helix</keyword>
<keyword evidence="1" id="KW-0472">Membrane</keyword>
<feature type="transmembrane region" description="Helical" evidence="1">
    <location>
        <begin position="118"/>
        <end position="138"/>
    </location>
</feature>
<feature type="transmembrane region" description="Helical" evidence="1">
    <location>
        <begin position="78"/>
        <end position="98"/>
    </location>
</feature>
<keyword evidence="1" id="KW-0812">Transmembrane</keyword>
<sequence>MLRFNLQTFKENISLSNAGFLLYSPISILAFPVTVLVVNPGASLLVLTASGLALTAAIFIFYLPFVSIDKYISAKKPVLKFTNFLTAAIAIGAIRGYLFYLMVEALGLEAPGDIVNRILASTATSLFWLSAANILISLSRTFRARYQQSLNRFIKRNLAVIPSLMPSDKSTTELISLQQDLSQSLAARLEDGDAENLREVAELLKSKINLQLRPLSRRIWLRSLKEYPVIRFRQMIKDCIQLLDFSKSLFFSSMLFLALLDNVFIRTFTESLIRTTTFFAILLSIYALSKSPIFANTYIYLITIGIAPVVGSEYASHLLGYSGSWAATLLISLVAPALMIILSLFNLTLRDHGLIIELLENYDIQKHTSSSKSFDPGERHLASYIHNSLQSELLAIAGQLEEAAISNNREKSSEILQRVSSLINRSFIDDFQKFAESPLERLETIRKSWSGILDINLYIPETLLNSSERNAVLVQTIEEFTANSYRHGKATQVTATATANVVGLHLSLHSNGSGKISTKRGLGSEWLDQIALAPWKIKSSRRGTKLEIII</sequence>
<dbReference type="AlphaFoldDB" id="A0A6J6SQA8"/>
<feature type="transmembrane region" description="Helical" evidence="1">
    <location>
        <begin position="298"/>
        <end position="319"/>
    </location>
</feature>
<feature type="transmembrane region" description="Helical" evidence="1">
    <location>
        <begin position="242"/>
        <end position="260"/>
    </location>
</feature>
<feature type="transmembrane region" description="Helical" evidence="1">
    <location>
        <begin position="272"/>
        <end position="289"/>
    </location>
</feature>